<dbReference type="eggNOG" id="COG0268">
    <property type="taxonomic scope" value="Bacteria"/>
</dbReference>
<dbReference type="PATRIC" id="fig|1191523.3.peg.574"/>
<dbReference type="AlphaFoldDB" id="I6ZP35"/>
<organism evidence="10 11">
    <name type="scientific">Melioribacter roseus (strain DSM 23840 / JCM 17771 / VKM B-2668 / P3M-2)</name>
    <dbReference type="NCBI Taxonomy" id="1191523"/>
    <lineage>
        <taxon>Bacteria</taxon>
        <taxon>Pseudomonadati</taxon>
        <taxon>Ignavibacteriota</taxon>
        <taxon>Ignavibacteria</taxon>
        <taxon>Ignavibacteriales</taxon>
        <taxon>Melioribacteraceae</taxon>
        <taxon>Melioribacter</taxon>
    </lineage>
</organism>
<evidence type="ECO:0000256" key="9">
    <source>
        <dbReference type="SAM" id="MobiDB-lite"/>
    </source>
</evidence>
<keyword evidence="5 8" id="KW-0689">Ribosomal protein</keyword>
<name>I6ZP35_MELRP</name>
<dbReference type="InterPro" id="IPR002583">
    <property type="entry name" value="Ribosomal_bS20"/>
</dbReference>
<dbReference type="KEGG" id="mro:MROS_0551"/>
<dbReference type="HAMAP" id="MF_00500">
    <property type="entry name" value="Ribosomal_bS20"/>
    <property type="match status" value="1"/>
</dbReference>
<accession>I6ZP35</accession>
<comment type="function">
    <text evidence="1 8">Binds directly to 16S ribosomal RNA.</text>
</comment>
<dbReference type="GO" id="GO:0006412">
    <property type="term" value="P:translation"/>
    <property type="evidence" value="ECO:0007669"/>
    <property type="project" value="UniProtKB-UniRule"/>
</dbReference>
<sequence length="88" mass="9862">MAHHKSAIKRIRQTETRTKRNKAALSKVKTLIKKVYSSEDKETAEKNLKAAVSALDKESAKGRIHKNNASRKKAALTKHVNKLEAKAE</sequence>
<dbReference type="PANTHER" id="PTHR33398">
    <property type="entry name" value="30S RIBOSOMAL PROTEIN S20"/>
    <property type="match status" value="1"/>
</dbReference>
<keyword evidence="4 8" id="KW-0694">RNA-binding</keyword>
<dbReference type="NCBIfam" id="TIGR00029">
    <property type="entry name" value="S20"/>
    <property type="match status" value="1"/>
</dbReference>
<keyword evidence="11" id="KW-1185">Reference proteome</keyword>
<dbReference type="STRING" id="1191523.MROS_0551"/>
<evidence type="ECO:0000313" key="11">
    <source>
        <dbReference type="Proteomes" id="UP000009011"/>
    </source>
</evidence>
<evidence type="ECO:0000256" key="8">
    <source>
        <dbReference type="HAMAP-Rule" id="MF_00500"/>
    </source>
</evidence>
<proteinExistence type="inferred from homology"/>
<dbReference type="Pfam" id="PF01649">
    <property type="entry name" value="Ribosomal_S20p"/>
    <property type="match status" value="1"/>
</dbReference>
<feature type="compositionally biased region" description="Basic residues" evidence="9">
    <location>
        <begin position="62"/>
        <end position="80"/>
    </location>
</feature>
<evidence type="ECO:0000256" key="4">
    <source>
        <dbReference type="ARBA" id="ARBA00022884"/>
    </source>
</evidence>
<dbReference type="EMBL" id="CP003557">
    <property type="protein sequence ID" value="AFN73794.1"/>
    <property type="molecule type" value="Genomic_DNA"/>
</dbReference>
<dbReference type="HOGENOM" id="CLU_160655_3_2_10"/>
<comment type="similarity">
    <text evidence="2 8">Belongs to the bacterial ribosomal protein bS20 family.</text>
</comment>
<dbReference type="Proteomes" id="UP000009011">
    <property type="component" value="Chromosome"/>
</dbReference>
<feature type="compositionally biased region" description="Basic residues" evidence="9">
    <location>
        <begin position="1"/>
        <end position="11"/>
    </location>
</feature>
<evidence type="ECO:0000256" key="1">
    <source>
        <dbReference type="ARBA" id="ARBA00003134"/>
    </source>
</evidence>
<evidence type="ECO:0000256" key="6">
    <source>
        <dbReference type="ARBA" id="ARBA00023274"/>
    </source>
</evidence>
<dbReference type="GO" id="GO:0070181">
    <property type="term" value="F:small ribosomal subunit rRNA binding"/>
    <property type="evidence" value="ECO:0007669"/>
    <property type="project" value="TreeGrafter"/>
</dbReference>
<dbReference type="GO" id="GO:0003735">
    <property type="term" value="F:structural constituent of ribosome"/>
    <property type="evidence" value="ECO:0007669"/>
    <property type="project" value="InterPro"/>
</dbReference>
<evidence type="ECO:0000313" key="10">
    <source>
        <dbReference type="EMBL" id="AFN73794.1"/>
    </source>
</evidence>
<protein>
    <recommendedName>
        <fullName evidence="7 8">Small ribosomal subunit protein bS20</fullName>
    </recommendedName>
</protein>
<dbReference type="OrthoDB" id="9808392at2"/>
<dbReference type="RefSeq" id="WP_014855231.1">
    <property type="nucleotide sequence ID" value="NC_018178.1"/>
</dbReference>
<dbReference type="SUPFAM" id="SSF46992">
    <property type="entry name" value="Ribosomal protein S20"/>
    <property type="match status" value="1"/>
</dbReference>
<evidence type="ECO:0000256" key="3">
    <source>
        <dbReference type="ARBA" id="ARBA00022730"/>
    </source>
</evidence>
<dbReference type="GO" id="GO:0015935">
    <property type="term" value="C:small ribosomal subunit"/>
    <property type="evidence" value="ECO:0007669"/>
    <property type="project" value="TreeGrafter"/>
</dbReference>
<dbReference type="Gene3D" id="1.20.58.110">
    <property type="entry name" value="Ribosomal protein S20"/>
    <property type="match status" value="1"/>
</dbReference>
<feature type="region of interest" description="Disordered" evidence="9">
    <location>
        <begin position="1"/>
        <end position="23"/>
    </location>
</feature>
<dbReference type="PANTHER" id="PTHR33398:SF1">
    <property type="entry name" value="SMALL RIBOSOMAL SUBUNIT PROTEIN BS20C"/>
    <property type="match status" value="1"/>
</dbReference>
<keyword evidence="3 8" id="KW-0699">rRNA-binding</keyword>
<evidence type="ECO:0000256" key="2">
    <source>
        <dbReference type="ARBA" id="ARBA00007634"/>
    </source>
</evidence>
<feature type="region of interest" description="Disordered" evidence="9">
    <location>
        <begin position="59"/>
        <end position="88"/>
    </location>
</feature>
<evidence type="ECO:0000256" key="5">
    <source>
        <dbReference type="ARBA" id="ARBA00022980"/>
    </source>
</evidence>
<keyword evidence="6 8" id="KW-0687">Ribonucleoprotein</keyword>
<evidence type="ECO:0000256" key="7">
    <source>
        <dbReference type="ARBA" id="ARBA00035136"/>
    </source>
</evidence>
<reference evidence="10 11" key="1">
    <citation type="journal article" date="2013" name="PLoS ONE">
        <title>Genomic analysis of Melioribacter roseus, facultatively anaerobic organotrophic bacterium representing a novel deep lineage within Bacteriodetes/Chlorobi group.</title>
        <authorList>
            <person name="Kadnikov V.V."/>
            <person name="Mardanov A.V."/>
            <person name="Podosokorskaya O.A."/>
            <person name="Gavrilov S.N."/>
            <person name="Kublanov I.V."/>
            <person name="Beletsky A.V."/>
            <person name="Bonch-Osmolovskaya E.A."/>
            <person name="Ravin N.V."/>
        </authorList>
    </citation>
    <scope>NUCLEOTIDE SEQUENCE [LARGE SCALE GENOMIC DNA]</scope>
    <source>
        <strain evidence="11">JCM 17771 / P3M-2</strain>
    </source>
</reference>
<gene>
    <name evidence="8" type="primary">rpsT</name>
    <name evidence="10" type="ordered locus">MROS_0551</name>
</gene>
<dbReference type="InterPro" id="IPR036510">
    <property type="entry name" value="Ribosomal_bS20_sf"/>
</dbReference>